<dbReference type="GO" id="GO:0004497">
    <property type="term" value="F:monooxygenase activity"/>
    <property type="evidence" value="ECO:0007669"/>
    <property type="project" value="InterPro"/>
</dbReference>
<dbReference type="GO" id="GO:0005506">
    <property type="term" value="F:iron ion binding"/>
    <property type="evidence" value="ECO:0007669"/>
    <property type="project" value="InterPro"/>
</dbReference>
<organism evidence="3 4">
    <name type="scientific">Escallonia rubra</name>
    <dbReference type="NCBI Taxonomy" id="112253"/>
    <lineage>
        <taxon>Eukaryota</taxon>
        <taxon>Viridiplantae</taxon>
        <taxon>Streptophyta</taxon>
        <taxon>Embryophyta</taxon>
        <taxon>Tracheophyta</taxon>
        <taxon>Spermatophyta</taxon>
        <taxon>Magnoliopsida</taxon>
        <taxon>eudicotyledons</taxon>
        <taxon>Gunneridae</taxon>
        <taxon>Pentapetalae</taxon>
        <taxon>asterids</taxon>
        <taxon>campanulids</taxon>
        <taxon>Escalloniales</taxon>
        <taxon>Escalloniaceae</taxon>
        <taxon>Escallonia</taxon>
    </lineage>
</organism>
<dbReference type="GO" id="GO:0016705">
    <property type="term" value="F:oxidoreductase activity, acting on paired donors, with incorporation or reduction of molecular oxygen"/>
    <property type="evidence" value="ECO:0007669"/>
    <property type="project" value="InterPro"/>
</dbReference>
<dbReference type="EMBL" id="JAVXUO010002003">
    <property type="protein sequence ID" value="KAK2977171.1"/>
    <property type="molecule type" value="Genomic_DNA"/>
</dbReference>
<keyword evidence="1" id="KW-0472">Membrane</keyword>
<accession>A0AA88RED3</accession>
<protein>
    <recommendedName>
        <fullName evidence="2">PGG domain-containing protein</fullName>
    </recommendedName>
</protein>
<feature type="transmembrane region" description="Helical" evidence="1">
    <location>
        <begin position="160"/>
        <end position="182"/>
    </location>
</feature>
<dbReference type="Pfam" id="PF13962">
    <property type="entry name" value="PGG"/>
    <property type="match status" value="1"/>
</dbReference>
<reference evidence="3" key="1">
    <citation type="submission" date="2022-12" db="EMBL/GenBank/DDBJ databases">
        <title>Draft genome assemblies for two species of Escallonia (Escalloniales).</title>
        <authorList>
            <person name="Chanderbali A."/>
            <person name="Dervinis C."/>
            <person name="Anghel I."/>
            <person name="Soltis D."/>
            <person name="Soltis P."/>
            <person name="Zapata F."/>
        </authorList>
    </citation>
    <scope>NUCLEOTIDE SEQUENCE</scope>
    <source>
        <strain evidence="3">UCBG92.1500</strain>
        <tissue evidence="3">Leaf</tissue>
    </source>
</reference>
<keyword evidence="1" id="KW-1133">Transmembrane helix</keyword>
<keyword evidence="4" id="KW-1185">Reference proteome</keyword>
<dbReference type="PANTHER" id="PTHR24177">
    <property type="entry name" value="CASKIN"/>
    <property type="match status" value="1"/>
</dbReference>
<feature type="transmembrane region" description="Helical" evidence="1">
    <location>
        <begin position="126"/>
        <end position="148"/>
    </location>
</feature>
<dbReference type="AlphaFoldDB" id="A0AA88RED3"/>
<dbReference type="PANTHER" id="PTHR24177:SF482">
    <property type="entry name" value="PGG DOMAIN-CONTAINING PROTEIN"/>
    <property type="match status" value="1"/>
</dbReference>
<evidence type="ECO:0000259" key="2">
    <source>
        <dbReference type="Pfam" id="PF13962"/>
    </source>
</evidence>
<dbReference type="SUPFAM" id="SSF48264">
    <property type="entry name" value="Cytochrome P450"/>
    <property type="match status" value="1"/>
</dbReference>
<dbReference type="Gene3D" id="1.10.630.10">
    <property type="entry name" value="Cytochrome P450"/>
    <property type="match status" value="1"/>
</dbReference>
<evidence type="ECO:0000256" key="1">
    <source>
        <dbReference type="SAM" id="Phobius"/>
    </source>
</evidence>
<gene>
    <name evidence="3" type="ORF">RJ640_000422</name>
</gene>
<dbReference type="GO" id="GO:0020037">
    <property type="term" value="F:heme binding"/>
    <property type="evidence" value="ECO:0007669"/>
    <property type="project" value="InterPro"/>
</dbReference>
<keyword evidence="1" id="KW-0812">Transmembrane</keyword>
<evidence type="ECO:0000313" key="3">
    <source>
        <dbReference type="EMBL" id="KAK2977171.1"/>
    </source>
</evidence>
<feature type="domain" description="PGG" evidence="2">
    <location>
        <begin position="117"/>
        <end position="185"/>
    </location>
</feature>
<comment type="caution">
    <text evidence="3">The sequence shown here is derived from an EMBL/GenBank/DDBJ whole genome shotgun (WGS) entry which is preliminary data.</text>
</comment>
<dbReference type="InterPro" id="IPR036396">
    <property type="entry name" value="Cyt_P450_sf"/>
</dbReference>
<evidence type="ECO:0000313" key="4">
    <source>
        <dbReference type="Proteomes" id="UP001187471"/>
    </source>
</evidence>
<proteinExistence type="predicted"/>
<dbReference type="InterPro" id="IPR026961">
    <property type="entry name" value="PGG_dom"/>
</dbReference>
<dbReference type="Proteomes" id="UP001187471">
    <property type="component" value="Unassembled WGS sequence"/>
</dbReference>
<dbReference type="GO" id="GO:0016020">
    <property type="term" value="C:membrane"/>
    <property type="evidence" value="ECO:0007669"/>
    <property type="project" value="TreeGrafter"/>
</dbReference>
<name>A0AA88RED3_9ASTE</name>
<sequence>METPIVNHMKAAKRILRYLKGTIEFGLFYSPSNNFKLSAYCDSDFAGDLDDLTRLHEEGKIDHVTQSFGAVLVEYRVVMEVDSLVMPEQRQYKNEDLKTPIEVFYVEHADMVASEGQWVTGMANSCTVATTVISTIAFASAITVPGGYEGDGRLVLHGGIAYTVFAVSNALVLFSSVSTLCIMEEKVWEHPEEWRPERFLDENNNSVDLYKMTTFGGGKREVKVFI</sequence>